<dbReference type="AlphaFoldDB" id="A0A0F9EUP4"/>
<accession>A0A0F9EUP4</accession>
<sequence>MPNDVTTKSEFHDVYEINSTGWQLFNEQACLDNDFALKAQHSYDDMERADRQGRILHTIDKIGRQVNLLHGYEIRNRHILKIGPQGGFDAVEDQVCSQITGV</sequence>
<proteinExistence type="predicted"/>
<comment type="caution">
    <text evidence="1">The sequence shown here is derived from an EMBL/GenBank/DDBJ whole genome shotgun (WGS) entry which is preliminary data.</text>
</comment>
<organism evidence="1">
    <name type="scientific">marine sediment metagenome</name>
    <dbReference type="NCBI Taxonomy" id="412755"/>
    <lineage>
        <taxon>unclassified sequences</taxon>
        <taxon>metagenomes</taxon>
        <taxon>ecological metagenomes</taxon>
    </lineage>
</organism>
<gene>
    <name evidence="1" type="ORF">LCGC14_2109260</name>
</gene>
<evidence type="ECO:0000313" key="1">
    <source>
        <dbReference type="EMBL" id="KKL70001.1"/>
    </source>
</evidence>
<reference evidence="1" key="1">
    <citation type="journal article" date="2015" name="Nature">
        <title>Complex archaea that bridge the gap between prokaryotes and eukaryotes.</title>
        <authorList>
            <person name="Spang A."/>
            <person name="Saw J.H."/>
            <person name="Jorgensen S.L."/>
            <person name="Zaremba-Niedzwiedzka K."/>
            <person name="Martijn J."/>
            <person name="Lind A.E."/>
            <person name="van Eijk R."/>
            <person name="Schleper C."/>
            <person name="Guy L."/>
            <person name="Ettema T.J."/>
        </authorList>
    </citation>
    <scope>NUCLEOTIDE SEQUENCE</scope>
</reference>
<feature type="non-terminal residue" evidence="1">
    <location>
        <position position="102"/>
    </location>
</feature>
<dbReference type="EMBL" id="LAZR01026026">
    <property type="protein sequence ID" value="KKL70001.1"/>
    <property type="molecule type" value="Genomic_DNA"/>
</dbReference>
<name>A0A0F9EUP4_9ZZZZ</name>
<protein>
    <submittedName>
        <fullName evidence="1">Uncharacterized protein</fullName>
    </submittedName>
</protein>